<proteinExistence type="predicted"/>
<protein>
    <recommendedName>
        <fullName evidence="3">SAM-dependent methyltransferase</fullName>
    </recommendedName>
</protein>
<dbReference type="EMBL" id="JACIIK010000002">
    <property type="protein sequence ID" value="MBB6200576.1"/>
    <property type="molecule type" value="Genomic_DNA"/>
</dbReference>
<evidence type="ECO:0008006" key="3">
    <source>
        <dbReference type="Google" id="ProtNLM"/>
    </source>
</evidence>
<accession>A0AAW3UQK9</accession>
<evidence type="ECO:0000313" key="2">
    <source>
        <dbReference type="Proteomes" id="UP000518681"/>
    </source>
</evidence>
<reference evidence="1 2" key="1">
    <citation type="submission" date="2020-08" db="EMBL/GenBank/DDBJ databases">
        <title>Genomic Encyclopedia of Type Strains, Phase IV (KMG-V): Genome sequencing to study the core and pangenomes of soil and plant-associated prokaryotes.</title>
        <authorList>
            <person name="Whitman W."/>
        </authorList>
    </citation>
    <scope>NUCLEOTIDE SEQUENCE [LARGE SCALE GENOMIC DNA]</scope>
    <source>
        <strain evidence="1 2">SEMIA 4013</strain>
    </source>
</reference>
<gene>
    <name evidence="1" type="ORF">GGD69_001422</name>
</gene>
<sequence>MQAHKPTTGGTLADLRIDGARRWDSFTQLAQIGATDKGAGAGSCWFAADMLAAVQQGADTPGFSSMDVISGAGHTTLSIAHAWCQRP</sequence>
<dbReference type="Proteomes" id="UP000518681">
    <property type="component" value="Unassembled WGS sequence"/>
</dbReference>
<organism evidence="1 2">
    <name type="scientific">Paraburkholderia fungorum</name>
    <dbReference type="NCBI Taxonomy" id="134537"/>
    <lineage>
        <taxon>Bacteria</taxon>
        <taxon>Pseudomonadati</taxon>
        <taxon>Pseudomonadota</taxon>
        <taxon>Betaproteobacteria</taxon>
        <taxon>Burkholderiales</taxon>
        <taxon>Burkholderiaceae</taxon>
        <taxon>Paraburkholderia</taxon>
    </lineage>
</organism>
<dbReference type="AlphaFoldDB" id="A0AAW3UQK9"/>
<evidence type="ECO:0000313" key="1">
    <source>
        <dbReference type="EMBL" id="MBB6200576.1"/>
    </source>
</evidence>
<comment type="caution">
    <text evidence="1">The sequence shown here is derived from an EMBL/GenBank/DDBJ whole genome shotgun (WGS) entry which is preliminary data.</text>
</comment>
<name>A0AAW3UQK9_9BURK</name>